<accession>A0A918J7Z8</accession>
<reference evidence="1" key="1">
    <citation type="journal article" date="2014" name="Int. J. Syst. Evol. Microbiol.">
        <title>Complete genome sequence of Corynebacterium casei LMG S-19264T (=DSM 44701T), isolated from a smear-ripened cheese.</title>
        <authorList>
            <consortium name="US DOE Joint Genome Institute (JGI-PGF)"/>
            <person name="Walter F."/>
            <person name="Albersmeier A."/>
            <person name="Kalinowski J."/>
            <person name="Ruckert C."/>
        </authorList>
    </citation>
    <scope>NUCLEOTIDE SEQUENCE</scope>
    <source>
        <strain evidence="1">JCM 4490</strain>
    </source>
</reference>
<evidence type="ECO:0000313" key="2">
    <source>
        <dbReference type="Proteomes" id="UP000620224"/>
    </source>
</evidence>
<comment type="caution">
    <text evidence="1">The sequence shown here is derived from an EMBL/GenBank/DDBJ whole genome shotgun (WGS) entry which is preliminary data.</text>
</comment>
<protein>
    <submittedName>
        <fullName evidence="1">Uncharacterized protein</fullName>
    </submittedName>
</protein>
<sequence length="65" mass="6944">METTVAGVPELTTSGRLVSAEEYAQRIERAAPGRRRAAHEDGLDALVGLGLPDETARRMSGYTGE</sequence>
<name>A0A918J7Z8_9ACTN</name>
<dbReference type="EMBL" id="BMUE01000007">
    <property type="protein sequence ID" value="GGW57131.1"/>
    <property type="molecule type" value="Genomic_DNA"/>
</dbReference>
<evidence type="ECO:0000313" key="1">
    <source>
        <dbReference type="EMBL" id="GGW57131.1"/>
    </source>
</evidence>
<dbReference type="AlphaFoldDB" id="A0A918J7Z8"/>
<dbReference type="Proteomes" id="UP000620224">
    <property type="component" value="Unassembled WGS sequence"/>
</dbReference>
<reference evidence="1" key="2">
    <citation type="submission" date="2020-09" db="EMBL/GenBank/DDBJ databases">
        <authorList>
            <person name="Sun Q."/>
            <person name="Ohkuma M."/>
        </authorList>
    </citation>
    <scope>NUCLEOTIDE SEQUENCE</scope>
    <source>
        <strain evidence="1">JCM 4490</strain>
    </source>
</reference>
<organism evidence="1 2">
    <name type="scientific">Streptomyces lucensis JCM 4490</name>
    <dbReference type="NCBI Taxonomy" id="1306176"/>
    <lineage>
        <taxon>Bacteria</taxon>
        <taxon>Bacillati</taxon>
        <taxon>Actinomycetota</taxon>
        <taxon>Actinomycetes</taxon>
        <taxon>Kitasatosporales</taxon>
        <taxon>Streptomycetaceae</taxon>
        <taxon>Streptomyces</taxon>
    </lineage>
</organism>
<gene>
    <name evidence="1" type="ORF">GCM10010503_38080</name>
</gene>
<keyword evidence="2" id="KW-1185">Reference proteome</keyword>
<proteinExistence type="predicted"/>